<evidence type="ECO:0000313" key="2">
    <source>
        <dbReference type="Proteomes" id="UP000199579"/>
    </source>
</evidence>
<sequence>MLELKNMHRLLCTALATALLVGCASKEPQGPQITLQDPEQTPREKWSDAMKILRDDLGIKGMKDVPVETARQYGLIAGVSEPVRGNSGSMGDLAFGGVGAALFLIPTGQVMGPYQHDQATAWVPVGKAGNMAEAIQVAMNVWNKARARAFADPKTLNIKPSALPDNSPDQYAGLKEAFLKHPTPPSGGPVDGPSFAPKGKYYGPIFLSRFHRQLTVDVSGNHIEREKAVKLLSSQLPSWFVI</sequence>
<evidence type="ECO:0000313" key="1">
    <source>
        <dbReference type="EMBL" id="SFL48629.1"/>
    </source>
</evidence>
<dbReference type="RefSeq" id="WP_139231937.1">
    <property type="nucleotide sequence ID" value="NZ_FOSX01000139.1"/>
</dbReference>
<proteinExistence type="predicted"/>
<organism evidence="1 2">
    <name type="scientific">Azotobacter beijerinckii</name>
    <dbReference type="NCBI Taxonomy" id="170623"/>
    <lineage>
        <taxon>Bacteria</taxon>
        <taxon>Pseudomonadati</taxon>
        <taxon>Pseudomonadota</taxon>
        <taxon>Gammaproteobacteria</taxon>
        <taxon>Pseudomonadales</taxon>
        <taxon>Pseudomonadaceae</taxon>
        <taxon>Azotobacter</taxon>
    </lineage>
</organism>
<protein>
    <recommendedName>
        <fullName evidence="3">Lipoprotein</fullName>
    </recommendedName>
</protein>
<name>A0A1I4I2Q4_9GAMM</name>
<evidence type="ECO:0008006" key="3">
    <source>
        <dbReference type="Google" id="ProtNLM"/>
    </source>
</evidence>
<dbReference type="PROSITE" id="PS51257">
    <property type="entry name" value="PROKAR_LIPOPROTEIN"/>
    <property type="match status" value="1"/>
</dbReference>
<dbReference type="Proteomes" id="UP000199579">
    <property type="component" value="Unassembled WGS sequence"/>
</dbReference>
<accession>A0A1I4I2Q4</accession>
<dbReference type="EMBL" id="FOSX01000139">
    <property type="protein sequence ID" value="SFL48629.1"/>
    <property type="molecule type" value="Genomic_DNA"/>
</dbReference>
<gene>
    <name evidence="1" type="ORF">SAMN04244574_04457</name>
</gene>
<dbReference type="AlphaFoldDB" id="A0A1I4I2Q4"/>
<reference evidence="1 2" key="1">
    <citation type="submission" date="2016-10" db="EMBL/GenBank/DDBJ databases">
        <authorList>
            <person name="de Groot N.N."/>
        </authorList>
    </citation>
    <scope>NUCLEOTIDE SEQUENCE [LARGE SCALE GENOMIC DNA]</scope>
    <source>
        <strain evidence="1 2">DSM 381</strain>
    </source>
</reference>